<dbReference type="EMBL" id="JABSTR010000010">
    <property type="protein sequence ID" value="KAH9379896.1"/>
    <property type="molecule type" value="Genomic_DNA"/>
</dbReference>
<evidence type="ECO:0000256" key="2">
    <source>
        <dbReference type="ARBA" id="ARBA00022679"/>
    </source>
</evidence>
<evidence type="ECO:0000259" key="3">
    <source>
        <dbReference type="Pfam" id="PF00685"/>
    </source>
</evidence>
<keyword evidence="5" id="KW-1185">Reference proteome</keyword>
<evidence type="ECO:0000313" key="4">
    <source>
        <dbReference type="EMBL" id="KAH9379896.1"/>
    </source>
</evidence>
<comment type="caution">
    <text evidence="4">The sequence shown here is derived from an EMBL/GenBank/DDBJ whole genome shotgun (WGS) entry which is preliminary data.</text>
</comment>
<dbReference type="SUPFAM" id="SSF52540">
    <property type="entry name" value="P-loop containing nucleoside triphosphate hydrolases"/>
    <property type="match status" value="1"/>
</dbReference>
<dbReference type="InterPro" id="IPR000863">
    <property type="entry name" value="Sulfotransferase_dom"/>
</dbReference>
<dbReference type="Gene3D" id="3.40.50.300">
    <property type="entry name" value="P-loop containing nucleotide triphosphate hydrolases"/>
    <property type="match status" value="1"/>
</dbReference>
<dbReference type="OrthoDB" id="205623at2759"/>
<protein>
    <recommendedName>
        <fullName evidence="3">Sulfotransferase domain-containing protein</fullName>
    </recommendedName>
</protein>
<evidence type="ECO:0000313" key="5">
    <source>
        <dbReference type="Proteomes" id="UP000821853"/>
    </source>
</evidence>
<reference evidence="4 5" key="1">
    <citation type="journal article" date="2020" name="Cell">
        <title>Large-Scale Comparative Analyses of Tick Genomes Elucidate Their Genetic Diversity and Vector Capacities.</title>
        <authorList>
            <consortium name="Tick Genome and Microbiome Consortium (TIGMIC)"/>
            <person name="Jia N."/>
            <person name="Wang J."/>
            <person name="Shi W."/>
            <person name="Du L."/>
            <person name="Sun Y."/>
            <person name="Zhan W."/>
            <person name="Jiang J.F."/>
            <person name="Wang Q."/>
            <person name="Zhang B."/>
            <person name="Ji P."/>
            <person name="Bell-Sakyi L."/>
            <person name="Cui X.M."/>
            <person name="Yuan T.T."/>
            <person name="Jiang B.G."/>
            <person name="Yang W.F."/>
            <person name="Lam T.T."/>
            <person name="Chang Q.C."/>
            <person name="Ding S.J."/>
            <person name="Wang X.J."/>
            <person name="Zhu J.G."/>
            <person name="Ruan X.D."/>
            <person name="Zhao L."/>
            <person name="Wei J.T."/>
            <person name="Ye R.Z."/>
            <person name="Que T.C."/>
            <person name="Du C.H."/>
            <person name="Zhou Y.H."/>
            <person name="Cheng J.X."/>
            <person name="Dai P.F."/>
            <person name="Guo W.B."/>
            <person name="Han X.H."/>
            <person name="Huang E.J."/>
            <person name="Li L.F."/>
            <person name="Wei W."/>
            <person name="Gao Y.C."/>
            <person name="Liu J.Z."/>
            <person name="Shao H.Z."/>
            <person name="Wang X."/>
            <person name="Wang C.C."/>
            <person name="Yang T.C."/>
            <person name="Huo Q.B."/>
            <person name="Li W."/>
            <person name="Chen H.Y."/>
            <person name="Chen S.E."/>
            <person name="Zhou L.G."/>
            <person name="Ni X.B."/>
            <person name="Tian J.H."/>
            <person name="Sheng Y."/>
            <person name="Liu T."/>
            <person name="Pan Y.S."/>
            <person name="Xia L.Y."/>
            <person name="Li J."/>
            <person name="Zhao F."/>
            <person name="Cao W.C."/>
        </authorList>
    </citation>
    <scope>NUCLEOTIDE SEQUENCE [LARGE SCALE GENOMIC DNA]</scope>
    <source>
        <strain evidence="4">HaeL-2018</strain>
    </source>
</reference>
<dbReference type="PANTHER" id="PTHR11783">
    <property type="entry name" value="SULFOTRANSFERASE SULT"/>
    <property type="match status" value="1"/>
</dbReference>
<organism evidence="4 5">
    <name type="scientific">Haemaphysalis longicornis</name>
    <name type="common">Bush tick</name>
    <dbReference type="NCBI Taxonomy" id="44386"/>
    <lineage>
        <taxon>Eukaryota</taxon>
        <taxon>Metazoa</taxon>
        <taxon>Ecdysozoa</taxon>
        <taxon>Arthropoda</taxon>
        <taxon>Chelicerata</taxon>
        <taxon>Arachnida</taxon>
        <taxon>Acari</taxon>
        <taxon>Parasitiformes</taxon>
        <taxon>Ixodida</taxon>
        <taxon>Ixodoidea</taxon>
        <taxon>Ixodidae</taxon>
        <taxon>Haemaphysalinae</taxon>
        <taxon>Haemaphysalis</taxon>
    </lineage>
</organism>
<dbReference type="VEuPathDB" id="VectorBase:HLOH_060550"/>
<comment type="similarity">
    <text evidence="1">Belongs to the sulfotransferase 1 family.</text>
</comment>
<dbReference type="GO" id="GO:0008146">
    <property type="term" value="F:sulfotransferase activity"/>
    <property type="evidence" value="ECO:0007669"/>
    <property type="project" value="InterPro"/>
</dbReference>
<accession>A0A9J6GZ08</accession>
<keyword evidence="2" id="KW-0808">Transferase</keyword>
<dbReference type="Proteomes" id="UP000821853">
    <property type="component" value="Chromosome 8"/>
</dbReference>
<gene>
    <name evidence="4" type="ORF">HPB48_001008</name>
</gene>
<dbReference type="Pfam" id="PF00685">
    <property type="entry name" value="Sulfotransfer_1"/>
    <property type="match status" value="1"/>
</dbReference>
<feature type="domain" description="Sulfotransferase" evidence="3">
    <location>
        <begin position="2"/>
        <end position="67"/>
    </location>
</feature>
<dbReference type="AlphaFoldDB" id="A0A9J6GZ08"/>
<name>A0A9J6GZ08_HAELO</name>
<evidence type="ECO:0000256" key="1">
    <source>
        <dbReference type="ARBA" id="ARBA00005771"/>
    </source>
</evidence>
<dbReference type="InterPro" id="IPR027417">
    <property type="entry name" value="P-loop_NTPase"/>
</dbReference>
<sequence>MGNVLFLTYESLKRDTSGSILKIADFLNEKDYGEHLRQNPHALEAILGLSSFEKMKSSNAKFRSSSSKLPELQEAADQQAVYVIQEGNRGAMTRPLMGDLDHNVLFEKGRFAPEIRKGIVGDWKNHFSPAACHPNERAHCL</sequence>
<proteinExistence type="inferred from homology"/>